<evidence type="ECO:0000256" key="2">
    <source>
        <dbReference type="ARBA" id="ARBA00022833"/>
    </source>
</evidence>
<dbReference type="InterPro" id="IPR011032">
    <property type="entry name" value="GroES-like_sf"/>
</dbReference>
<dbReference type="Pfam" id="PF08240">
    <property type="entry name" value="ADH_N"/>
    <property type="match status" value="1"/>
</dbReference>
<dbReference type="PANTHER" id="PTHR43401">
    <property type="entry name" value="L-THREONINE 3-DEHYDROGENASE"/>
    <property type="match status" value="1"/>
</dbReference>
<dbReference type="GO" id="GO:0016491">
    <property type="term" value="F:oxidoreductase activity"/>
    <property type="evidence" value="ECO:0007669"/>
    <property type="project" value="UniProtKB-KW"/>
</dbReference>
<evidence type="ECO:0000256" key="1">
    <source>
        <dbReference type="ARBA" id="ARBA00022723"/>
    </source>
</evidence>
<dbReference type="SUPFAM" id="SSF51735">
    <property type="entry name" value="NAD(P)-binding Rossmann-fold domains"/>
    <property type="match status" value="2"/>
</dbReference>
<reference evidence="5" key="1">
    <citation type="journal article" date="2023" name="IScience">
        <title>Live-bearing cockroach genome reveals convergent evolutionary mechanisms linked to viviparity in insects and beyond.</title>
        <authorList>
            <person name="Fouks B."/>
            <person name="Harrison M.C."/>
            <person name="Mikhailova A.A."/>
            <person name="Marchal E."/>
            <person name="English S."/>
            <person name="Carruthers M."/>
            <person name="Jennings E.C."/>
            <person name="Chiamaka E.L."/>
            <person name="Frigard R.A."/>
            <person name="Pippel M."/>
            <person name="Attardo G.M."/>
            <person name="Benoit J.B."/>
            <person name="Bornberg-Bauer E."/>
            <person name="Tobe S.S."/>
        </authorList>
    </citation>
    <scope>NUCLEOTIDE SEQUENCE</scope>
    <source>
        <strain evidence="5">Stay&amp;Tobe</strain>
    </source>
</reference>
<keyword evidence="6" id="KW-1185">Reference proteome</keyword>
<dbReference type="Proteomes" id="UP001233999">
    <property type="component" value="Unassembled WGS sequence"/>
</dbReference>
<accession>A0AAD8AFS8</accession>
<evidence type="ECO:0000313" key="6">
    <source>
        <dbReference type="Proteomes" id="UP001233999"/>
    </source>
</evidence>
<keyword evidence="3" id="KW-0560">Oxidoreductase</keyword>
<dbReference type="PROSITE" id="PS00059">
    <property type="entry name" value="ADH_ZINC"/>
    <property type="match status" value="1"/>
</dbReference>
<dbReference type="InterPro" id="IPR002328">
    <property type="entry name" value="ADH_Zn_CS"/>
</dbReference>
<dbReference type="EMBL" id="JASPKZ010001229">
    <property type="protein sequence ID" value="KAJ9598323.1"/>
    <property type="molecule type" value="Genomic_DNA"/>
</dbReference>
<proteinExistence type="predicted"/>
<keyword evidence="2" id="KW-0862">Zinc</keyword>
<protein>
    <recommendedName>
        <fullName evidence="4">Alcohol dehydrogenase-like N-terminal domain-containing protein</fullName>
    </recommendedName>
</protein>
<dbReference type="Gene3D" id="3.40.50.720">
    <property type="entry name" value="NAD(P)-binding Rossmann-like Domain"/>
    <property type="match status" value="2"/>
</dbReference>
<dbReference type="PANTHER" id="PTHR43401:SF2">
    <property type="entry name" value="L-THREONINE 3-DEHYDROGENASE"/>
    <property type="match status" value="1"/>
</dbReference>
<reference evidence="5" key="2">
    <citation type="submission" date="2023-05" db="EMBL/GenBank/DDBJ databases">
        <authorList>
            <person name="Fouks B."/>
        </authorList>
    </citation>
    <scope>NUCLEOTIDE SEQUENCE</scope>
    <source>
        <strain evidence="5">Stay&amp;Tobe</strain>
        <tissue evidence="5">Testes</tissue>
    </source>
</reference>
<keyword evidence="1" id="KW-0479">Metal-binding</keyword>
<feature type="domain" description="Alcohol dehydrogenase-like N-terminal" evidence="4">
    <location>
        <begin position="260"/>
        <end position="347"/>
    </location>
</feature>
<dbReference type="Gene3D" id="3.90.180.10">
    <property type="entry name" value="Medium-chain alcohol dehydrogenases, catalytic domain"/>
    <property type="match status" value="2"/>
</dbReference>
<dbReference type="SUPFAM" id="SSF50129">
    <property type="entry name" value="GroES-like"/>
    <property type="match status" value="2"/>
</dbReference>
<dbReference type="InterPro" id="IPR050129">
    <property type="entry name" value="Zn_alcohol_dh"/>
</dbReference>
<dbReference type="InterPro" id="IPR013154">
    <property type="entry name" value="ADH-like_N"/>
</dbReference>
<evidence type="ECO:0000313" key="5">
    <source>
        <dbReference type="EMBL" id="KAJ9598323.1"/>
    </source>
</evidence>
<evidence type="ECO:0000256" key="3">
    <source>
        <dbReference type="ARBA" id="ARBA00023002"/>
    </source>
</evidence>
<dbReference type="InterPro" id="IPR036291">
    <property type="entry name" value="NAD(P)-bd_dom_sf"/>
</dbReference>
<dbReference type="AlphaFoldDB" id="A0AAD8AFS8"/>
<evidence type="ECO:0000259" key="4">
    <source>
        <dbReference type="Pfam" id="PF08240"/>
    </source>
</evidence>
<comment type="caution">
    <text evidence="5">The sequence shown here is derived from an EMBL/GenBank/DDBJ whole genome shotgun (WGS) entry which is preliminary data.</text>
</comment>
<gene>
    <name evidence="5" type="ORF">L9F63_011001</name>
</gene>
<dbReference type="GO" id="GO:0008270">
    <property type="term" value="F:zinc ion binding"/>
    <property type="evidence" value="ECO:0007669"/>
    <property type="project" value="InterPro"/>
</dbReference>
<name>A0AAD8AFS8_DIPPU</name>
<sequence>SCGKCENCLRMMPNYCTKFGPHDIIGFQRDGAWAEFCVVSEDQIYKLDPCSHIRYGTLCPTLSTNLRAWNMVMPAPPDTRFLILGAGIHGKIMLGMLHYQGYKHVIIIDHCEMDRASVRKYTACALDYKIQSPSKLEGMISCRGRRRGVDVVFACTPNVHLIELAMKCQKPMGKLVIFGQMPCSKNISLPGDIFFDKEPRIIGAFLNPFTFHLAVEWAKHLGRKYLEFYPLGIKLFHLKDYKKAVRAAKDGSITMANILPCNETSFVMGHEITGVVKKVGKNVCHVEPGDKVAVNPYQACGHCEYCTKGAPHFCENEGMNTAIGFYKDGGWAEFCLLPSKHLFKLPDSVSLKHGVLVQPLSCAVHAVDLIQPTSINTRILITGVGLGAILAAKLLYYQGYTKVLIADFDYDRLQLAKANFCGYKILRPGELMSVDKVDIIIECTGNQQIIDTGLSLLRQGGKMLIYGMGRASQEI</sequence>
<feature type="non-terminal residue" evidence="5">
    <location>
        <position position="475"/>
    </location>
</feature>
<feature type="non-terminal residue" evidence="5">
    <location>
        <position position="1"/>
    </location>
</feature>
<organism evidence="5 6">
    <name type="scientific">Diploptera punctata</name>
    <name type="common">Pacific beetle cockroach</name>
    <dbReference type="NCBI Taxonomy" id="6984"/>
    <lineage>
        <taxon>Eukaryota</taxon>
        <taxon>Metazoa</taxon>
        <taxon>Ecdysozoa</taxon>
        <taxon>Arthropoda</taxon>
        <taxon>Hexapoda</taxon>
        <taxon>Insecta</taxon>
        <taxon>Pterygota</taxon>
        <taxon>Neoptera</taxon>
        <taxon>Polyneoptera</taxon>
        <taxon>Dictyoptera</taxon>
        <taxon>Blattodea</taxon>
        <taxon>Blaberoidea</taxon>
        <taxon>Blaberidae</taxon>
        <taxon>Diplopterinae</taxon>
        <taxon>Diploptera</taxon>
    </lineage>
</organism>